<dbReference type="PANTHER" id="PTHR43775:SF20">
    <property type="entry name" value="HYBRID PKS-NRPS SYNTHETASE APDA"/>
    <property type="match status" value="1"/>
</dbReference>
<dbReference type="AlphaFoldDB" id="A0A2I1BV44"/>
<dbReference type="GO" id="GO:0044550">
    <property type="term" value="P:secondary metabolite biosynthetic process"/>
    <property type="evidence" value="ECO:0007669"/>
    <property type="project" value="TreeGrafter"/>
</dbReference>
<name>A0A2I1BV44_ASPN1</name>
<dbReference type="GO" id="GO:0004312">
    <property type="term" value="F:fatty acid synthase activity"/>
    <property type="evidence" value="ECO:0007669"/>
    <property type="project" value="TreeGrafter"/>
</dbReference>
<evidence type="ECO:0000313" key="6">
    <source>
        <dbReference type="EMBL" id="PKX89258.1"/>
    </source>
</evidence>
<dbReference type="SMART" id="SM00825">
    <property type="entry name" value="PKS_KS"/>
    <property type="match status" value="1"/>
</dbReference>
<dbReference type="InterPro" id="IPR014030">
    <property type="entry name" value="Ketoacyl_synth_N"/>
</dbReference>
<accession>A0A2I1BV44</accession>
<dbReference type="InterPro" id="IPR018201">
    <property type="entry name" value="Ketoacyl_synth_AS"/>
</dbReference>
<keyword evidence="7" id="KW-1185">Reference proteome</keyword>
<dbReference type="OMA" id="GYLYEEN"/>
<evidence type="ECO:0000313" key="7">
    <source>
        <dbReference type="Proteomes" id="UP000234474"/>
    </source>
</evidence>
<dbReference type="Pfam" id="PF02801">
    <property type="entry name" value="Ketoacyl-synt_C"/>
    <property type="match status" value="1"/>
</dbReference>
<dbReference type="EMBL" id="MSZS01000010">
    <property type="protein sequence ID" value="PKX89258.1"/>
    <property type="molecule type" value="Genomic_DNA"/>
</dbReference>
<evidence type="ECO:0000256" key="1">
    <source>
        <dbReference type="ARBA" id="ARBA00022450"/>
    </source>
</evidence>
<dbReference type="GO" id="GO:0006633">
    <property type="term" value="P:fatty acid biosynthetic process"/>
    <property type="evidence" value="ECO:0007669"/>
    <property type="project" value="InterPro"/>
</dbReference>
<organism evidence="6 7">
    <name type="scientific">Aspergillus novofumigatus (strain IBT 16806)</name>
    <dbReference type="NCBI Taxonomy" id="1392255"/>
    <lineage>
        <taxon>Eukaryota</taxon>
        <taxon>Fungi</taxon>
        <taxon>Dikarya</taxon>
        <taxon>Ascomycota</taxon>
        <taxon>Pezizomycotina</taxon>
        <taxon>Eurotiomycetes</taxon>
        <taxon>Eurotiomycetidae</taxon>
        <taxon>Eurotiales</taxon>
        <taxon>Aspergillaceae</taxon>
        <taxon>Aspergillus</taxon>
        <taxon>Aspergillus subgen. Fumigati</taxon>
    </lineage>
</organism>
<evidence type="ECO:0000256" key="2">
    <source>
        <dbReference type="ARBA" id="ARBA00022553"/>
    </source>
</evidence>
<comment type="caution">
    <text evidence="6">The sequence shown here is derived from an EMBL/GenBank/DDBJ whole genome shotgun (WGS) entry which is preliminary data.</text>
</comment>
<dbReference type="VEuPathDB" id="FungiDB:P174DRAFT_464418"/>
<sequence>MQDLIAIIGSACRFPGQSDSPSKLWTRLKEPVDLRKTFPPERLNLARFYHPDGEHHGSTDVRGMSYLLSEDPRQFDASFFNINPREAEGMDPQQRLLLETTYEALEAAGYSLEAMNGSKTSVHVGVMNTDFRNIQLRDTEVLPTYNATGTSISILSNRLSYFFNLKGPSVTVDTACSSSLVALHQAVQGLRAGDATSAIVAGANLIFDPAMYIAESSLHMLSPDSCSRMWDKDANGYARGAGFGVLLLKPLSRAIMDGDHIEAVIRSTGVNSDGRTKGITMPNAASQTELIRQTYRDAGLDPVRDRCQYFECHGTGTATGDPIEARAVHDAFFPTETGTASNPLIPDGKLYVGSVKTIIGHLEGCAGIAGVLKAVLAIKNRTELL</sequence>
<dbReference type="InterPro" id="IPR014031">
    <property type="entry name" value="Ketoacyl_synth_C"/>
</dbReference>
<dbReference type="CDD" id="cd00833">
    <property type="entry name" value="PKS"/>
    <property type="match status" value="1"/>
</dbReference>
<dbReference type="Pfam" id="PF00109">
    <property type="entry name" value="ketoacyl-synt"/>
    <property type="match status" value="1"/>
</dbReference>
<comment type="similarity">
    <text evidence="4">Belongs to the thiolase-like superfamily. Beta-ketoacyl-ACP synthases family.</text>
</comment>
<dbReference type="InterPro" id="IPR050091">
    <property type="entry name" value="PKS_NRPS_Biosynth_Enz"/>
</dbReference>
<dbReference type="SUPFAM" id="SSF53901">
    <property type="entry name" value="Thiolase-like"/>
    <property type="match status" value="1"/>
</dbReference>
<feature type="domain" description="Ketosynthase family 3 (KS3)" evidence="5">
    <location>
        <begin position="2"/>
        <end position="385"/>
    </location>
</feature>
<dbReference type="PANTHER" id="PTHR43775">
    <property type="entry name" value="FATTY ACID SYNTHASE"/>
    <property type="match status" value="1"/>
</dbReference>
<keyword evidence="3 4" id="KW-0808">Transferase</keyword>
<dbReference type="GeneID" id="36537714"/>
<evidence type="ECO:0000256" key="3">
    <source>
        <dbReference type="ARBA" id="ARBA00022679"/>
    </source>
</evidence>
<dbReference type="GO" id="GO:0004315">
    <property type="term" value="F:3-oxoacyl-[acyl-carrier-protein] synthase activity"/>
    <property type="evidence" value="ECO:0007669"/>
    <property type="project" value="InterPro"/>
</dbReference>
<evidence type="ECO:0000256" key="4">
    <source>
        <dbReference type="RuleBase" id="RU003694"/>
    </source>
</evidence>
<dbReference type="InterPro" id="IPR020841">
    <property type="entry name" value="PKS_Beta-ketoAc_synthase_dom"/>
</dbReference>
<reference evidence="7" key="1">
    <citation type="journal article" date="2018" name="Proc. Natl. Acad. Sci. U.S.A.">
        <title>Linking secondary metabolites to gene clusters through genome sequencing of six diverse Aspergillus species.</title>
        <authorList>
            <person name="Kaerboelling I."/>
            <person name="Vesth T.C."/>
            <person name="Frisvad J.C."/>
            <person name="Nybo J.L."/>
            <person name="Theobald S."/>
            <person name="Kuo A."/>
            <person name="Bowyer P."/>
            <person name="Matsuda Y."/>
            <person name="Mondo S."/>
            <person name="Lyhne E.K."/>
            <person name="Kogle M.E."/>
            <person name="Clum A."/>
            <person name="Lipzen A."/>
            <person name="Salamov A."/>
            <person name="Ngan C.Y."/>
            <person name="Daum C."/>
            <person name="Chiniquy J."/>
            <person name="Barry K."/>
            <person name="LaButti K."/>
            <person name="Haridas S."/>
            <person name="Simmons B.A."/>
            <person name="Magnuson J.K."/>
            <person name="Mortensen U.H."/>
            <person name="Larsen T.O."/>
            <person name="Grigoriev I.V."/>
            <person name="Baker S.E."/>
            <person name="Andersen M.R."/>
        </authorList>
    </citation>
    <scope>NUCLEOTIDE SEQUENCE [LARGE SCALE GENOMIC DNA]</scope>
    <source>
        <strain evidence="7">IBT 16806</strain>
    </source>
</reference>
<dbReference type="PROSITE" id="PS00606">
    <property type="entry name" value="KS3_1"/>
    <property type="match status" value="1"/>
</dbReference>
<evidence type="ECO:0000259" key="5">
    <source>
        <dbReference type="PROSITE" id="PS52004"/>
    </source>
</evidence>
<keyword evidence="2" id="KW-0597">Phosphoprotein</keyword>
<dbReference type="InterPro" id="IPR016039">
    <property type="entry name" value="Thiolase-like"/>
</dbReference>
<proteinExistence type="inferred from homology"/>
<dbReference type="Proteomes" id="UP000234474">
    <property type="component" value="Unassembled WGS sequence"/>
</dbReference>
<dbReference type="Gene3D" id="3.40.47.10">
    <property type="match status" value="1"/>
</dbReference>
<dbReference type="STRING" id="1392255.A0A2I1BV44"/>
<gene>
    <name evidence="6" type="ORF">P174DRAFT_464418</name>
</gene>
<dbReference type="RefSeq" id="XP_024677853.1">
    <property type="nucleotide sequence ID" value="XM_024830388.1"/>
</dbReference>
<dbReference type="PROSITE" id="PS52004">
    <property type="entry name" value="KS3_2"/>
    <property type="match status" value="1"/>
</dbReference>
<dbReference type="OrthoDB" id="329835at2759"/>
<protein>
    <submittedName>
        <fullName evidence="6">Ketoacyl-synt-domain-containing protein</fullName>
    </submittedName>
</protein>
<keyword evidence="1" id="KW-0596">Phosphopantetheine</keyword>